<organism evidence="2 3">
    <name type="scientific">Trichobilharzia regenti</name>
    <name type="common">Nasal bird schistosome</name>
    <dbReference type="NCBI Taxonomy" id="157069"/>
    <lineage>
        <taxon>Eukaryota</taxon>
        <taxon>Metazoa</taxon>
        <taxon>Spiralia</taxon>
        <taxon>Lophotrochozoa</taxon>
        <taxon>Platyhelminthes</taxon>
        <taxon>Trematoda</taxon>
        <taxon>Digenea</taxon>
        <taxon>Strigeidida</taxon>
        <taxon>Schistosomatoidea</taxon>
        <taxon>Schistosomatidae</taxon>
        <taxon>Trichobilharzia</taxon>
    </lineage>
</organism>
<feature type="transmembrane region" description="Helical" evidence="1">
    <location>
        <begin position="230"/>
        <end position="250"/>
    </location>
</feature>
<dbReference type="AlphaFoldDB" id="A0AA85K8W4"/>
<feature type="transmembrane region" description="Helical" evidence="1">
    <location>
        <begin position="306"/>
        <end position="328"/>
    </location>
</feature>
<reference evidence="3" key="2">
    <citation type="submission" date="2023-11" db="UniProtKB">
        <authorList>
            <consortium name="WormBaseParasite"/>
        </authorList>
    </citation>
    <scope>IDENTIFICATION</scope>
</reference>
<evidence type="ECO:0000313" key="3">
    <source>
        <dbReference type="WBParaSite" id="TREG1_74490.1"/>
    </source>
</evidence>
<evidence type="ECO:0000256" key="1">
    <source>
        <dbReference type="SAM" id="Phobius"/>
    </source>
</evidence>
<accession>A0AA85K8W4</accession>
<keyword evidence="1" id="KW-0472">Membrane</keyword>
<protein>
    <submittedName>
        <fullName evidence="3">G_PROTEIN_RECEP_F1_2 domain-containing protein</fullName>
    </submittedName>
</protein>
<proteinExistence type="predicted"/>
<keyword evidence="1" id="KW-0812">Transmembrane</keyword>
<name>A0AA85K8W4_TRIRE</name>
<dbReference type="Proteomes" id="UP000050795">
    <property type="component" value="Unassembled WGS sequence"/>
</dbReference>
<keyword evidence="1" id="KW-1133">Transmembrane helix</keyword>
<keyword evidence="2" id="KW-1185">Reference proteome</keyword>
<sequence length="393" mass="45314">MFISCILVFINEVNCTHSRSWCLRQHKTKQNEHVNQEKQSKHYEVDRRFPFRAKNTHQIQSKKYFLKSIQLTVMSLSFNNSFIDIILFPTSIMMQIFPKYDLAIYSFIKYIFNWTMANNFTFSATLSMQLYLISDSLKQSQGVQCLRKYCLINTSGNNSSFKLSYAQIFLIWFTNAGLYAILPLYLDLIKLSRPSINTQSQNLSLLAKFSCIVNSCLVKYLHIFYTLLSFSQLVVSLIFLHRVHALIICVKNLIHSTSNEIPVDSMIKNIEIKSNSSFITSIQSKISNRSSTLKFNALLEYTRGIWIIRLYGISVLLTGLLCTLQNLLKSFDFNIDFNVTSLTSNLLLLKTLSDPILLTYGFKSLRVTMFDICSLCHYCDIASEKYLSSTFAA</sequence>
<reference evidence="2" key="1">
    <citation type="submission" date="2022-06" db="EMBL/GenBank/DDBJ databases">
        <authorList>
            <person name="Berger JAMES D."/>
            <person name="Berger JAMES D."/>
        </authorList>
    </citation>
    <scope>NUCLEOTIDE SEQUENCE [LARGE SCALE GENOMIC DNA]</scope>
</reference>
<dbReference type="WBParaSite" id="TREG1_74490.1">
    <property type="protein sequence ID" value="TREG1_74490.1"/>
    <property type="gene ID" value="TREG1_74490"/>
</dbReference>
<evidence type="ECO:0000313" key="2">
    <source>
        <dbReference type="Proteomes" id="UP000050795"/>
    </source>
</evidence>
<feature type="transmembrane region" description="Helical" evidence="1">
    <location>
        <begin position="165"/>
        <end position="185"/>
    </location>
</feature>